<feature type="binding site" evidence="13">
    <location>
        <begin position="204"/>
        <end position="211"/>
    </location>
    <ligand>
        <name>ATP</name>
        <dbReference type="ChEBI" id="CHEBI:30616"/>
    </ligand>
</feature>
<dbReference type="SUPFAM" id="SSF140990">
    <property type="entry name" value="FtsH protease domain-like"/>
    <property type="match status" value="1"/>
</dbReference>
<dbReference type="Gene3D" id="3.40.50.300">
    <property type="entry name" value="P-loop containing nucleotide triphosphate hydrolases"/>
    <property type="match status" value="1"/>
</dbReference>
<feature type="binding site" evidence="13">
    <location>
        <position position="426"/>
    </location>
    <ligand>
        <name>Zn(2+)</name>
        <dbReference type="ChEBI" id="CHEBI:29105"/>
        <note>catalytic</note>
    </ligand>
</feature>
<protein>
    <recommendedName>
        <fullName evidence="13">ATP-dependent zinc metalloprotease FtsH</fullName>
        <ecNumber evidence="13">3.4.24.-</ecNumber>
    </recommendedName>
</protein>
<dbReference type="Pfam" id="PF17862">
    <property type="entry name" value="AAA_lid_3"/>
    <property type="match status" value="1"/>
</dbReference>
<dbReference type="InterPro" id="IPR003960">
    <property type="entry name" value="ATPase_AAA_CS"/>
</dbReference>
<proteinExistence type="inferred from homology"/>
<keyword evidence="3 13" id="KW-0645">Protease</keyword>
<evidence type="ECO:0000256" key="14">
    <source>
        <dbReference type="RuleBase" id="RU003651"/>
    </source>
</evidence>
<dbReference type="InterPro" id="IPR005936">
    <property type="entry name" value="FtsH"/>
</dbReference>
<keyword evidence="10 13" id="KW-1133">Transmembrane helix</keyword>
<keyword evidence="5 13" id="KW-0479">Metal-binding</keyword>
<feature type="binding site" evidence="13">
    <location>
        <position position="430"/>
    </location>
    <ligand>
        <name>Zn(2+)</name>
        <dbReference type="ChEBI" id="CHEBI:29105"/>
        <note>catalytic</note>
    </ligand>
</feature>
<comment type="cofactor">
    <cofactor evidence="13">
        <name>Zn(2+)</name>
        <dbReference type="ChEBI" id="CHEBI:29105"/>
    </cofactor>
    <text evidence="13">Binds 1 zinc ion per subunit.</text>
</comment>
<dbReference type="Gene3D" id="1.20.58.760">
    <property type="entry name" value="Peptidase M41"/>
    <property type="match status" value="1"/>
</dbReference>
<reference evidence="16" key="1">
    <citation type="submission" date="2024-03" db="EMBL/GenBank/DDBJ databases">
        <title>Human intestinal bacterial collection.</title>
        <authorList>
            <person name="Pauvert C."/>
            <person name="Hitch T.C.A."/>
            <person name="Clavel T."/>
        </authorList>
    </citation>
    <scope>NUCLEOTIDE SEQUENCE [LARGE SCALE GENOMIC DNA]</scope>
    <source>
        <strain evidence="16">CLA-AA-H89B</strain>
    </source>
</reference>
<evidence type="ECO:0000256" key="13">
    <source>
        <dbReference type="HAMAP-Rule" id="MF_01458"/>
    </source>
</evidence>
<evidence type="ECO:0000256" key="8">
    <source>
        <dbReference type="ARBA" id="ARBA00022833"/>
    </source>
</evidence>
<evidence type="ECO:0000256" key="9">
    <source>
        <dbReference type="ARBA" id="ARBA00022840"/>
    </source>
</evidence>
<dbReference type="PANTHER" id="PTHR23076:SF113">
    <property type="entry name" value="ATP-DEPENDENT ZINC METALLOPROTEASE FTSH 1, CHLOROPLASTIC-RELATED"/>
    <property type="match status" value="1"/>
</dbReference>
<comment type="similarity">
    <text evidence="2 13">In the C-terminal section; belongs to the peptidase M41 family.</text>
</comment>
<evidence type="ECO:0000256" key="5">
    <source>
        <dbReference type="ARBA" id="ARBA00022723"/>
    </source>
</evidence>
<gene>
    <name evidence="13 16" type="primary">ftsH</name>
    <name evidence="16" type="ORF">WMO37_11555</name>
</gene>
<dbReference type="GO" id="GO:0008237">
    <property type="term" value="F:metallopeptidase activity"/>
    <property type="evidence" value="ECO:0007669"/>
    <property type="project" value="UniProtKB-KW"/>
</dbReference>
<keyword evidence="12 13" id="KW-0472">Membrane</keyword>
<comment type="function">
    <text evidence="13">Acts as a processive, ATP-dependent zinc metallopeptidase for both cytoplasmic and membrane proteins. Plays a role in the quality control of integral membrane proteins.</text>
</comment>
<evidence type="ECO:0000256" key="7">
    <source>
        <dbReference type="ARBA" id="ARBA00022801"/>
    </source>
</evidence>
<feature type="transmembrane region" description="Helical" evidence="13">
    <location>
        <begin position="12"/>
        <end position="28"/>
    </location>
</feature>
<keyword evidence="17" id="KW-1185">Reference proteome</keyword>
<feature type="binding site" evidence="13">
    <location>
        <position position="503"/>
    </location>
    <ligand>
        <name>Zn(2+)</name>
        <dbReference type="ChEBI" id="CHEBI:29105"/>
        <note>catalytic</note>
    </ligand>
</feature>
<comment type="subcellular location">
    <subcellularLocation>
        <location evidence="13">Cell membrane</location>
        <topology evidence="13">Multi-pass membrane protein</topology>
        <orientation evidence="13">Cytoplasmic side</orientation>
    </subcellularLocation>
    <subcellularLocation>
        <location evidence="1">Membrane</location>
    </subcellularLocation>
</comment>
<dbReference type="Pfam" id="PF06480">
    <property type="entry name" value="FtsH_ext"/>
    <property type="match status" value="1"/>
</dbReference>
<sequence length="606" mass="66581">MNTNRNKMGGVGIYLVVIAVIAVLYFALERLSPSSSSYSYSNFLWDVQNGYVSSVLIKQNSEVPTGVLSITKTDNGEELLNVSDVHEIEQLLLDNNIRYTLKDVTRDSVWITTILPFGICLVIIIVIMMMTNRQAGGGGGAKMMNFGKSRAKLMNGTQNPVTFKDVAGLQEEKEELEEIVDFLKNPVKYTELGARIPKGVILTGPPGTGKTLLAKAVAGEAGVPFFSISGSDFVEMFVGVGASRVRDLFEEAKKNAPCIVFIDEIDAVARRRGTGMGGGHDEREQTLNQMLVEMDGFGINEGIIVMAATNRIDILDPAILRPGRFDRKVVVGRPDVQGRLEILNVHAAKKPLGDDVDLESLARTTAGFTGADLENLLNEAAINAAKRKEKYITNADVNYAFVKVGIGVEKRSKIISEKEKKITAYHESGHAILFHLLPDVGPVHTISIIPTGMGAAGYTMPLPERDEMFNTRGKMLQNIIVSLGGRIAEELVFDDITTGASQDIKQATETARSMVTKYGFSSKLGLINYDNDSDEVFIGRDLAHTRPYGEEVASQIDMEVKNIIDECYGKAKKMIEEHMDVLEKSAQLLLEKEKVTREEFEALFEN</sequence>
<dbReference type="Gene3D" id="1.10.8.60">
    <property type="match status" value="1"/>
</dbReference>
<dbReference type="PANTHER" id="PTHR23076">
    <property type="entry name" value="METALLOPROTEASE M41 FTSH"/>
    <property type="match status" value="1"/>
</dbReference>
<dbReference type="Pfam" id="PF01434">
    <property type="entry name" value="Peptidase_M41"/>
    <property type="match status" value="1"/>
</dbReference>
<feature type="active site" evidence="13">
    <location>
        <position position="427"/>
    </location>
</feature>
<dbReference type="EC" id="3.4.24.-" evidence="13"/>
<evidence type="ECO:0000256" key="2">
    <source>
        <dbReference type="ARBA" id="ARBA00010044"/>
    </source>
</evidence>
<comment type="similarity">
    <text evidence="13">In the central section; belongs to the AAA ATPase family.</text>
</comment>
<keyword evidence="9 13" id="KW-0067">ATP-binding</keyword>
<keyword evidence="7 13" id="KW-0378">Hydrolase</keyword>
<feature type="transmembrane region" description="Helical" evidence="13">
    <location>
        <begin position="109"/>
        <end position="130"/>
    </location>
</feature>
<dbReference type="NCBIfam" id="TIGR01241">
    <property type="entry name" value="FtsH_fam"/>
    <property type="match status" value="1"/>
</dbReference>
<dbReference type="InterPro" id="IPR011546">
    <property type="entry name" value="Pept_M41_FtsH_extracell"/>
</dbReference>
<dbReference type="Pfam" id="PF00004">
    <property type="entry name" value="AAA"/>
    <property type="match status" value="1"/>
</dbReference>
<dbReference type="InterPro" id="IPR003959">
    <property type="entry name" value="ATPase_AAA_core"/>
</dbReference>
<keyword evidence="11 13" id="KW-0482">Metalloprotease</keyword>
<name>A0ABV1H7E9_9FIRM</name>
<feature type="domain" description="AAA+ ATPase" evidence="15">
    <location>
        <begin position="196"/>
        <end position="335"/>
    </location>
</feature>
<keyword evidence="4 13" id="KW-0812">Transmembrane</keyword>
<comment type="subunit">
    <text evidence="13">Homohexamer.</text>
</comment>
<evidence type="ECO:0000313" key="17">
    <source>
        <dbReference type="Proteomes" id="UP001546774"/>
    </source>
</evidence>
<evidence type="ECO:0000256" key="12">
    <source>
        <dbReference type="ARBA" id="ARBA00023136"/>
    </source>
</evidence>
<dbReference type="InterPro" id="IPR000642">
    <property type="entry name" value="Peptidase_M41"/>
</dbReference>
<dbReference type="InterPro" id="IPR041569">
    <property type="entry name" value="AAA_lid_3"/>
</dbReference>
<keyword evidence="13" id="KW-1003">Cell membrane</keyword>
<dbReference type="PROSITE" id="PS00674">
    <property type="entry name" value="AAA"/>
    <property type="match status" value="1"/>
</dbReference>
<dbReference type="CDD" id="cd19501">
    <property type="entry name" value="RecA-like_FtsH"/>
    <property type="match status" value="1"/>
</dbReference>
<dbReference type="InterPro" id="IPR037219">
    <property type="entry name" value="Peptidase_M41-like"/>
</dbReference>
<keyword evidence="8 13" id="KW-0862">Zinc</keyword>
<dbReference type="SUPFAM" id="SSF52540">
    <property type="entry name" value="P-loop containing nucleoside triphosphate hydrolases"/>
    <property type="match status" value="1"/>
</dbReference>
<evidence type="ECO:0000256" key="6">
    <source>
        <dbReference type="ARBA" id="ARBA00022741"/>
    </source>
</evidence>
<evidence type="ECO:0000256" key="11">
    <source>
        <dbReference type="ARBA" id="ARBA00023049"/>
    </source>
</evidence>
<dbReference type="EMBL" id="JBBMFS010000010">
    <property type="protein sequence ID" value="MEQ2555635.1"/>
    <property type="molecule type" value="Genomic_DNA"/>
</dbReference>
<comment type="caution">
    <text evidence="16">The sequence shown here is derived from an EMBL/GenBank/DDBJ whole genome shotgun (WGS) entry which is preliminary data.</text>
</comment>
<dbReference type="SMART" id="SM00382">
    <property type="entry name" value="AAA"/>
    <property type="match status" value="1"/>
</dbReference>
<evidence type="ECO:0000256" key="3">
    <source>
        <dbReference type="ARBA" id="ARBA00022670"/>
    </source>
</evidence>
<evidence type="ECO:0000256" key="4">
    <source>
        <dbReference type="ARBA" id="ARBA00022692"/>
    </source>
</evidence>
<dbReference type="InterPro" id="IPR027417">
    <property type="entry name" value="P-loop_NTPase"/>
</dbReference>
<evidence type="ECO:0000313" key="16">
    <source>
        <dbReference type="EMBL" id="MEQ2555635.1"/>
    </source>
</evidence>
<organism evidence="16 17">
    <name type="scientific">Lachnospira intestinalis</name>
    <dbReference type="NCBI Taxonomy" id="3133158"/>
    <lineage>
        <taxon>Bacteria</taxon>
        <taxon>Bacillati</taxon>
        <taxon>Bacillota</taxon>
        <taxon>Clostridia</taxon>
        <taxon>Lachnospirales</taxon>
        <taxon>Lachnospiraceae</taxon>
        <taxon>Lachnospira</taxon>
    </lineage>
</organism>
<dbReference type="Proteomes" id="UP001546774">
    <property type="component" value="Unassembled WGS sequence"/>
</dbReference>
<keyword evidence="6 13" id="KW-0547">Nucleotide-binding</keyword>
<dbReference type="InterPro" id="IPR003593">
    <property type="entry name" value="AAA+_ATPase"/>
</dbReference>
<evidence type="ECO:0000256" key="1">
    <source>
        <dbReference type="ARBA" id="ARBA00004370"/>
    </source>
</evidence>
<dbReference type="HAMAP" id="MF_01458">
    <property type="entry name" value="FtsH"/>
    <property type="match status" value="1"/>
</dbReference>
<comment type="similarity">
    <text evidence="14">Belongs to the AAA ATPase family.</text>
</comment>
<evidence type="ECO:0000259" key="15">
    <source>
        <dbReference type="SMART" id="SM00382"/>
    </source>
</evidence>
<accession>A0ABV1H7E9</accession>
<evidence type="ECO:0000256" key="10">
    <source>
        <dbReference type="ARBA" id="ARBA00022989"/>
    </source>
</evidence>